<evidence type="ECO:0000313" key="1">
    <source>
        <dbReference type="EMBL" id="PVH95193.1"/>
    </source>
</evidence>
<protein>
    <submittedName>
        <fullName evidence="1">Uncharacterized protein</fullName>
    </submittedName>
</protein>
<proteinExistence type="predicted"/>
<sequence>MLDQPQHPRWTDKKIQDEVRLNLWRRYRYFRTISANIDLFKKALMEIEDERAKGANTTQSKDHRPNRIAKVVLSQLQQSSGALSKKDKIETLLNDINRNNNTLYKRFHTHHTHLYNALTSACDKCACSEHRVDAGARPNSLFDDPSSDFKVAFYVYP</sequence>
<dbReference type="Proteomes" id="UP000244855">
    <property type="component" value="Unassembled WGS sequence"/>
</dbReference>
<dbReference type="AlphaFoldDB" id="A0A2V1DCA5"/>
<gene>
    <name evidence="1" type="ORF">DM02DRAFT_660357</name>
</gene>
<keyword evidence="2" id="KW-1185">Reference proteome</keyword>
<reference evidence="1 2" key="1">
    <citation type="journal article" date="2018" name="Sci. Rep.">
        <title>Comparative genomics provides insights into the lifestyle and reveals functional heterogeneity of dark septate endophytic fungi.</title>
        <authorList>
            <person name="Knapp D.G."/>
            <person name="Nemeth J.B."/>
            <person name="Barry K."/>
            <person name="Hainaut M."/>
            <person name="Henrissat B."/>
            <person name="Johnson J."/>
            <person name="Kuo A."/>
            <person name="Lim J.H.P."/>
            <person name="Lipzen A."/>
            <person name="Nolan M."/>
            <person name="Ohm R.A."/>
            <person name="Tamas L."/>
            <person name="Grigoriev I.V."/>
            <person name="Spatafora J.W."/>
            <person name="Nagy L.G."/>
            <person name="Kovacs G.M."/>
        </authorList>
    </citation>
    <scope>NUCLEOTIDE SEQUENCE [LARGE SCALE GENOMIC DNA]</scope>
    <source>
        <strain evidence="1 2">DSE2036</strain>
    </source>
</reference>
<dbReference type="EMBL" id="KZ805504">
    <property type="protein sequence ID" value="PVH95193.1"/>
    <property type="molecule type" value="Genomic_DNA"/>
</dbReference>
<evidence type="ECO:0000313" key="2">
    <source>
        <dbReference type="Proteomes" id="UP000244855"/>
    </source>
</evidence>
<accession>A0A2V1DCA5</accession>
<name>A0A2V1DCA5_9PLEO</name>
<organism evidence="1 2">
    <name type="scientific">Periconia macrospinosa</name>
    <dbReference type="NCBI Taxonomy" id="97972"/>
    <lineage>
        <taxon>Eukaryota</taxon>
        <taxon>Fungi</taxon>
        <taxon>Dikarya</taxon>
        <taxon>Ascomycota</taxon>
        <taxon>Pezizomycotina</taxon>
        <taxon>Dothideomycetes</taxon>
        <taxon>Pleosporomycetidae</taxon>
        <taxon>Pleosporales</taxon>
        <taxon>Massarineae</taxon>
        <taxon>Periconiaceae</taxon>
        <taxon>Periconia</taxon>
    </lineage>
</organism>